<dbReference type="InterPro" id="IPR050400">
    <property type="entry name" value="Bact_Cytoskel_RodZ"/>
</dbReference>
<dbReference type="Proteomes" id="UP000248395">
    <property type="component" value="Unassembled WGS sequence"/>
</dbReference>
<dbReference type="Pfam" id="PF13464">
    <property type="entry name" value="RodZ_C"/>
    <property type="match status" value="1"/>
</dbReference>
<proteinExistence type="predicted"/>
<dbReference type="InterPro" id="IPR025194">
    <property type="entry name" value="RodZ-like_C"/>
</dbReference>
<dbReference type="Pfam" id="PF13413">
    <property type="entry name" value="HTH_25"/>
    <property type="match status" value="1"/>
</dbReference>
<dbReference type="Gene3D" id="1.10.260.40">
    <property type="entry name" value="lambda repressor-like DNA-binding domains"/>
    <property type="match status" value="1"/>
</dbReference>
<organism evidence="3 4">
    <name type="scientific">Aquitalea magnusonii</name>
    <dbReference type="NCBI Taxonomy" id="332411"/>
    <lineage>
        <taxon>Bacteria</taxon>
        <taxon>Pseudomonadati</taxon>
        <taxon>Pseudomonadota</taxon>
        <taxon>Betaproteobacteria</taxon>
        <taxon>Neisseriales</taxon>
        <taxon>Chromobacteriaceae</taxon>
        <taxon>Aquitalea</taxon>
    </lineage>
</organism>
<accession>A0A318JAS6</accession>
<dbReference type="EMBL" id="QJKC01000012">
    <property type="protein sequence ID" value="PXX44602.1"/>
    <property type="molecule type" value="Genomic_DNA"/>
</dbReference>
<evidence type="ECO:0000259" key="2">
    <source>
        <dbReference type="PROSITE" id="PS50943"/>
    </source>
</evidence>
<dbReference type="PANTHER" id="PTHR34475:SF1">
    <property type="entry name" value="CYTOSKELETON PROTEIN RODZ"/>
    <property type="match status" value="1"/>
</dbReference>
<dbReference type="RefSeq" id="WP_110313531.1">
    <property type="nucleotide sequence ID" value="NZ_QJKC01000012.1"/>
</dbReference>
<protein>
    <submittedName>
        <fullName evidence="3">Cytoskeleton protein RodZ</fullName>
    </submittedName>
</protein>
<evidence type="ECO:0000256" key="1">
    <source>
        <dbReference type="SAM" id="Phobius"/>
    </source>
</evidence>
<keyword evidence="1" id="KW-0472">Membrane</keyword>
<name>A0A318JAS6_9NEIS</name>
<dbReference type="CDD" id="cd00093">
    <property type="entry name" value="HTH_XRE"/>
    <property type="match status" value="1"/>
</dbReference>
<feature type="domain" description="HTH cro/C1-type" evidence="2">
    <location>
        <begin position="18"/>
        <end position="49"/>
    </location>
</feature>
<evidence type="ECO:0000313" key="3">
    <source>
        <dbReference type="EMBL" id="PXX44602.1"/>
    </source>
</evidence>
<dbReference type="SUPFAM" id="SSF47413">
    <property type="entry name" value="lambda repressor-like DNA-binding domains"/>
    <property type="match status" value="1"/>
</dbReference>
<keyword evidence="1" id="KW-1133">Transmembrane helix</keyword>
<feature type="transmembrane region" description="Helical" evidence="1">
    <location>
        <begin position="128"/>
        <end position="147"/>
    </location>
</feature>
<gene>
    <name evidence="3" type="ORF">DFR38_11221</name>
</gene>
<keyword evidence="4" id="KW-1185">Reference proteome</keyword>
<keyword evidence="1" id="KW-0812">Transmembrane</keyword>
<sequence length="315" mass="31628">MEQEAHGQSARLGVGAALKAAREQAGMSLGEVAERLKLSVRQLDAIEKDDFQQLPGATFVRGFVRNYARFLKVDAEPLMAQLEEHFPSAVNDVVNLVKQEQAGQPASMAETLARVPPPAAAAGKTGKWLLLLVVAAAVAGGALWLAGRQGSAAPAPAQALQPMLTQQAASAPAASAPLAATASAAVVAEPATPAAAAASQAAAQPTAVAAAAVTASAASPAGSAGKAAASAAVADAASGHIQLNAQQAAWISVIDATGKKLQYGTLEAGSSKELTGTPPFQLKIGNAAQVQLSFNGQPVALTDKIRGTTAKIELK</sequence>
<dbReference type="SMART" id="SM00530">
    <property type="entry name" value="HTH_XRE"/>
    <property type="match status" value="1"/>
</dbReference>
<dbReference type="OrthoDB" id="8561330at2"/>
<reference evidence="3 4" key="1">
    <citation type="submission" date="2018-05" db="EMBL/GenBank/DDBJ databases">
        <title>Genomic Encyclopedia of Type Strains, Phase IV (KMG-IV): sequencing the most valuable type-strain genomes for metagenomic binning, comparative biology and taxonomic classification.</title>
        <authorList>
            <person name="Goeker M."/>
        </authorList>
    </citation>
    <scope>NUCLEOTIDE SEQUENCE [LARGE SCALE GENOMIC DNA]</scope>
    <source>
        <strain evidence="3 4">DSM 25134</strain>
    </source>
</reference>
<dbReference type="InterPro" id="IPR001387">
    <property type="entry name" value="Cro/C1-type_HTH"/>
</dbReference>
<evidence type="ECO:0000313" key="4">
    <source>
        <dbReference type="Proteomes" id="UP000248395"/>
    </source>
</evidence>
<dbReference type="InterPro" id="IPR010982">
    <property type="entry name" value="Lambda_DNA-bd_dom_sf"/>
</dbReference>
<dbReference type="AlphaFoldDB" id="A0A318JAS6"/>
<dbReference type="GO" id="GO:0003677">
    <property type="term" value="F:DNA binding"/>
    <property type="evidence" value="ECO:0007669"/>
    <property type="project" value="InterPro"/>
</dbReference>
<dbReference type="PANTHER" id="PTHR34475">
    <property type="match status" value="1"/>
</dbReference>
<dbReference type="PROSITE" id="PS50943">
    <property type="entry name" value="HTH_CROC1"/>
    <property type="match status" value="1"/>
</dbReference>
<comment type="caution">
    <text evidence="3">The sequence shown here is derived from an EMBL/GenBank/DDBJ whole genome shotgun (WGS) entry which is preliminary data.</text>
</comment>